<dbReference type="EMBL" id="JAQYXL010000001">
    <property type="protein sequence ID" value="MEN3230882.1"/>
    <property type="molecule type" value="Genomic_DNA"/>
</dbReference>
<dbReference type="InterPro" id="IPR003661">
    <property type="entry name" value="HisK_dim/P_dom"/>
</dbReference>
<dbReference type="Proteomes" id="UP001404845">
    <property type="component" value="Unassembled WGS sequence"/>
</dbReference>
<dbReference type="Pfam" id="PF25487">
    <property type="entry name" value="ETR1_N"/>
    <property type="match status" value="1"/>
</dbReference>
<dbReference type="InterPro" id="IPR004358">
    <property type="entry name" value="Sig_transdc_His_kin-like_C"/>
</dbReference>
<evidence type="ECO:0000313" key="8">
    <source>
        <dbReference type="EMBL" id="MEN3230882.1"/>
    </source>
</evidence>
<keyword evidence="9" id="KW-1185">Reference proteome</keyword>
<proteinExistence type="predicted"/>
<dbReference type="EC" id="2.7.13.3" evidence="2"/>
<evidence type="ECO:0000256" key="5">
    <source>
        <dbReference type="SAM" id="MobiDB-lite"/>
    </source>
</evidence>
<dbReference type="InterPro" id="IPR036890">
    <property type="entry name" value="HATPase_C_sf"/>
</dbReference>
<dbReference type="InterPro" id="IPR003594">
    <property type="entry name" value="HATPase_dom"/>
</dbReference>
<evidence type="ECO:0000313" key="9">
    <source>
        <dbReference type="Proteomes" id="UP001404845"/>
    </source>
</evidence>
<dbReference type="SUPFAM" id="SSF47384">
    <property type="entry name" value="Homodimeric domain of signal transducing histidine kinase"/>
    <property type="match status" value="1"/>
</dbReference>
<dbReference type="RefSeq" id="WP_200670784.1">
    <property type="nucleotide sequence ID" value="NZ_JACWCW010000019.1"/>
</dbReference>
<dbReference type="SMART" id="SM00387">
    <property type="entry name" value="HATPase_c"/>
    <property type="match status" value="1"/>
</dbReference>
<dbReference type="PROSITE" id="PS50109">
    <property type="entry name" value="HIS_KIN"/>
    <property type="match status" value="1"/>
</dbReference>
<keyword evidence="6" id="KW-0812">Transmembrane</keyword>
<comment type="caution">
    <text evidence="8">The sequence shown here is derived from an EMBL/GenBank/DDBJ whole genome shotgun (WGS) entry which is preliminary data.</text>
</comment>
<keyword evidence="8" id="KW-0547">Nucleotide-binding</keyword>
<sequence length="419" mass="45354">MLELLRRLWEVENLSPHGICLLWRPELIWTHVVSDSLIAFAYFSIPVGLAYFVSRRRDVVFGWMFWSFAVFITACGATHLMAIWTLWVPDYGLEAAVKLLTGAASIGTAVALWVLMPKALTLPSPTQLRQANESLQARIRERDAALAALKAAHAERQRTEELLRQSQKMEAIGQLTGGVAHDFNNLLNVVLLNLDRVERGLPEESPLRKRLRDAVKGAERAATMTHKLLAFARRQPLSPVSTDVNAQIAAFAEFLRGTIGSRIRLETDLASDLPRVSIDPNQLENAILNLAVNARDAMPDGGTLTLATRTLPGGEGLAVEVSDTGTGMTPEVEARAFEPFFTTKPLGQGTGLGLSQVFGFAQQSGGNATFVRGDRGGTTVRLSFPAQGPAAERPVPTRPSPAAESGFAPPRLPPVAVAG</sequence>
<feature type="transmembrane region" description="Helical" evidence="6">
    <location>
        <begin position="99"/>
        <end position="116"/>
    </location>
</feature>
<keyword evidence="6" id="KW-0472">Membrane</keyword>
<accession>A0ABU9ZHK0</accession>
<dbReference type="GO" id="GO:0005524">
    <property type="term" value="F:ATP binding"/>
    <property type="evidence" value="ECO:0007669"/>
    <property type="project" value="UniProtKB-KW"/>
</dbReference>
<reference evidence="8 9" key="1">
    <citation type="journal article" date="2023" name="PLoS ONE">
        <title>Complete genome assembly of Hawai'i environmental nontuberculous mycobacteria reveals unexpected co-isolation with methylobacteria.</title>
        <authorList>
            <person name="Hendrix J."/>
            <person name="Epperson L.E."/>
            <person name="Tong E.I."/>
            <person name="Chan Y.L."/>
            <person name="Hasan N.A."/>
            <person name="Dawrs S.N."/>
            <person name="Norton G.J."/>
            <person name="Virdi R."/>
            <person name="Crooks J.L."/>
            <person name="Chan E.D."/>
            <person name="Honda J.R."/>
            <person name="Strong M."/>
        </authorList>
    </citation>
    <scope>NUCLEOTIDE SEQUENCE [LARGE SCALE GENOMIC DNA]</scope>
    <source>
        <strain evidence="8 9">NJH_HI01</strain>
    </source>
</reference>
<keyword evidence="6" id="KW-1133">Transmembrane helix</keyword>
<evidence type="ECO:0000256" key="6">
    <source>
        <dbReference type="SAM" id="Phobius"/>
    </source>
</evidence>
<evidence type="ECO:0000259" key="7">
    <source>
        <dbReference type="PROSITE" id="PS50109"/>
    </source>
</evidence>
<comment type="catalytic activity">
    <reaction evidence="1">
        <text>ATP + protein L-histidine = ADP + protein N-phospho-L-histidine.</text>
        <dbReference type="EC" id="2.7.13.3"/>
    </reaction>
</comment>
<evidence type="ECO:0000256" key="1">
    <source>
        <dbReference type="ARBA" id="ARBA00000085"/>
    </source>
</evidence>
<evidence type="ECO:0000256" key="4">
    <source>
        <dbReference type="SAM" id="Coils"/>
    </source>
</evidence>
<feature type="coiled-coil region" evidence="4">
    <location>
        <begin position="132"/>
        <end position="169"/>
    </location>
</feature>
<feature type="domain" description="Histidine kinase" evidence="7">
    <location>
        <begin position="178"/>
        <end position="388"/>
    </location>
</feature>
<evidence type="ECO:0000256" key="3">
    <source>
        <dbReference type="ARBA" id="ARBA00022553"/>
    </source>
</evidence>
<dbReference type="Pfam" id="PF02518">
    <property type="entry name" value="HATPase_c"/>
    <property type="match status" value="1"/>
</dbReference>
<dbReference type="InterPro" id="IPR058544">
    <property type="entry name" value="ETR1_N"/>
</dbReference>
<feature type="transmembrane region" description="Helical" evidence="6">
    <location>
        <begin position="32"/>
        <end position="53"/>
    </location>
</feature>
<dbReference type="PANTHER" id="PTHR43065:SF49">
    <property type="entry name" value="HISTIDINE KINASE"/>
    <property type="match status" value="1"/>
</dbReference>
<feature type="transmembrane region" description="Helical" evidence="6">
    <location>
        <begin position="65"/>
        <end position="87"/>
    </location>
</feature>
<protein>
    <recommendedName>
        <fullName evidence="2">histidine kinase</fullName>
        <ecNumber evidence="2">2.7.13.3</ecNumber>
    </recommendedName>
</protein>
<evidence type="ECO:0000256" key="2">
    <source>
        <dbReference type="ARBA" id="ARBA00012438"/>
    </source>
</evidence>
<dbReference type="Gene3D" id="3.30.565.10">
    <property type="entry name" value="Histidine kinase-like ATPase, C-terminal domain"/>
    <property type="match status" value="1"/>
</dbReference>
<dbReference type="Gene3D" id="1.10.287.130">
    <property type="match status" value="1"/>
</dbReference>
<organism evidence="8 9">
    <name type="scientific">Methylorubrum rhodesianum</name>
    <dbReference type="NCBI Taxonomy" id="29427"/>
    <lineage>
        <taxon>Bacteria</taxon>
        <taxon>Pseudomonadati</taxon>
        <taxon>Pseudomonadota</taxon>
        <taxon>Alphaproteobacteria</taxon>
        <taxon>Hyphomicrobiales</taxon>
        <taxon>Methylobacteriaceae</taxon>
        <taxon>Methylorubrum</taxon>
    </lineage>
</organism>
<keyword evidence="3" id="KW-0597">Phosphoprotein</keyword>
<dbReference type="PRINTS" id="PR00344">
    <property type="entry name" value="BCTRLSENSOR"/>
</dbReference>
<dbReference type="SMART" id="SM00388">
    <property type="entry name" value="HisKA"/>
    <property type="match status" value="1"/>
</dbReference>
<keyword evidence="4" id="KW-0175">Coiled coil</keyword>
<feature type="region of interest" description="Disordered" evidence="5">
    <location>
        <begin position="383"/>
        <end position="419"/>
    </location>
</feature>
<dbReference type="PANTHER" id="PTHR43065">
    <property type="entry name" value="SENSOR HISTIDINE KINASE"/>
    <property type="match status" value="1"/>
</dbReference>
<dbReference type="InterPro" id="IPR036097">
    <property type="entry name" value="HisK_dim/P_sf"/>
</dbReference>
<gene>
    <name evidence="8" type="ORF">PUR21_25190</name>
</gene>
<keyword evidence="8" id="KW-0067">ATP-binding</keyword>
<dbReference type="SUPFAM" id="SSF55874">
    <property type="entry name" value="ATPase domain of HSP90 chaperone/DNA topoisomerase II/histidine kinase"/>
    <property type="match status" value="1"/>
</dbReference>
<dbReference type="InterPro" id="IPR005467">
    <property type="entry name" value="His_kinase_dom"/>
</dbReference>
<name>A0ABU9ZHK0_9HYPH</name>